<gene>
    <name evidence="1" type="ORF">UFOVP1596_33</name>
</gene>
<evidence type="ECO:0000313" key="1">
    <source>
        <dbReference type="EMBL" id="CAB4218638.1"/>
    </source>
</evidence>
<name>A0A6J5SSW8_9CAUD</name>
<accession>A0A6J5SSW8</accession>
<organism evidence="1">
    <name type="scientific">uncultured Caudovirales phage</name>
    <dbReference type="NCBI Taxonomy" id="2100421"/>
    <lineage>
        <taxon>Viruses</taxon>
        <taxon>Duplodnaviria</taxon>
        <taxon>Heunggongvirae</taxon>
        <taxon>Uroviricota</taxon>
        <taxon>Caudoviricetes</taxon>
        <taxon>Peduoviridae</taxon>
        <taxon>Maltschvirus</taxon>
        <taxon>Maltschvirus maltsch</taxon>
    </lineage>
</organism>
<dbReference type="EMBL" id="LR797460">
    <property type="protein sequence ID" value="CAB4218638.1"/>
    <property type="molecule type" value="Genomic_DNA"/>
</dbReference>
<protein>
    <submittedName>
        <fullName evidence="1">Uncharacterized protein</fullName>
    </submittedName>
</protein>
<reference evidence="1" key="1">
    <citation type="submission" date="2020-05" db="EMBL/GenBank/DDBJ databases">
        <authorList>
            <person name="Chiriac C."/>
            <person name="Salcher M."/>
            <person name="Ghai R."/>
            <person name="Kavagutti S V."/>
        </authorList>
    </citation>
    <scope>NUCLEOTIDE SEQUENCE</scope>
</reference>
<proteinExistence type="predicted"/>
<sequence length="81" mass="9371">MINWIKIGSISELPHEKDLLLWNEAGEDSTFYKGTVTTWDNWEEPILVIWECIKKYDNGQVAAEQFLAGLNFTDYAIPDHP</sequence>